<dbReference type="Proteomes" id="UP000249522">
    <property type="component" value="Unassembled WGS sequence"/>
</dbReference>
<dbReference type="InterPro" id="IPR026838">
    <property type="entry name" value="YheC/D"/>
</dbReference>
<evidence type="ECO:0000313" key="2">
    <source>
        <dbReference type="EMBL" id="PZD96637.1"/>
    </source>
</evidence>
<organism evidence="2 3">
    <name type="scientific">Paenibacillus sambharensis</name>
    <dbReference type="NCBI Taxonomy" id="1803190"/>
    <lineage>
        <taxon>Bacteria</taxon>
        <taxon>Bacillati</taxon>
        <taxon>Bacillota</taxon>
        <taxon>Bacilli</taxon>
        <taxon>Bacillales</taxon>
        <taxon>Paenibacillaceae</taxon>
        <taxon>Paenibacillus</taxon>
    </lineage>
</organism>
<proteinExistence type="predicted"/>
<dbReference type="OrthoDB" id="7869153at2"/>
<name>A0A2W1LYQ4_9BACL</name>
<dbReference type="Pfam" id="PF14398">
    <property type="entry name" value="ATPgrasp_YheCD"/>
    <property type="match status" value="1"/>
</dbReference>
<dbReference type="Gene3D" id="3.30.470.20">
    <property type="entry name" value="ATP-grasp fold, B domain"/>
    <property type="match status" value="1"/>
</dbReference>
<feature type="region of interest" description="Disordered" evidence="1">
    <location>
        <begin position="253"/>
        <end position="274"/>
    </location>
</feature>
<evidence type="ECO:0000256" key="1">
    <source>
        <dbReference type="SAM" id="MobiDB-lite"/>
    </source>
</evidence>
<accession>A0A2W1LYQ4</accession>
<gene>
    <name evidence="2" type="ORF">DNH61_07535</name>
</gene>
<reference evidence="2 3" key="1">
    <citation type="submission" date="2018-06" db="EMBL/GenBank/DDBJ databases">
        <title>Paenibacillus imtechensis sp. nov.</title>
        <authorList>
            <person name="Pinnaka A.K."/>
            <person name="Singh H."/>
            <person name="Kaur M."/>
        </authorList>
    </citation>
    <scope>NUCLEOTIDE SEQUENCE [LARGE SCALE GENOMIC DNA]</scope>
    <source>
        <strain evidence="2 3">SMB1</strain>
    </source>
</reference>
<dbReference type="EMBL" id="QKRB01000037">
    <property type="protein sequence ID" value="PZD96637.1"/>
    <property type="molecule type" value="Genomic_DNA"/>
</dbReference>
<dbReference type="RefSeq" id="WP_111146041.1">
    <property type="nucleotide sequence ID" value="NZ_QKRB01000037.1"/>
</dbReference>
<comment type="caution">
    <text evidence="2">The sequence shown here is derived from an EMBL/GenBank/DDBJ whole genome shotgun (WGS) entry which is preliminary data.</text>
</comment>
<keyword evidence="3" id="KW-1185">Reference proteome</keyword>
<evidence type="ECO:0000313" key="3">
    <source>
        <dbReference type="Proteomes" id="UP000249522"/>
    </source>
</evidence>
<dbReference type="AlphaFoldDB" id="A0A2W1LYQ4"/>
<protein>
    <submittedName>
        <fullName evidence="2">YheC/YheD family protein</fullName>
    </submittedName>
</protein>
<dbReference type="SUPFAM" id="SSF56059">
    <property type="entry name" value="Glutathione synthetase ATP-binding domain-like"/>
    <property type="match status" value="1"/>
</dbReference>
<sequence>MAVQRVKSKLAKTKVLEQHCYIRDFIPLTRELSKVSLNEMLTQHSMVYIKPDIGSFGNGVMRIEQQPDGLYRLQLQSDIYSYSSFDRLYEGIRKLAGHKKYLVQRGIELLRYNDRRFDLRVMVQKNPKGKWETTGIIGRLAHPAKAVTNYHSGGTPLSFEQLTQAILTDEERQALTQRLKLIGAAAASGLQSAYPRLKELGLDIAIDTDKRPWLLEVNTLPDPWLFRKHDDPAVFRKIYHYAAAYGRFKHSRRSKRARQLRSSGHAHKTQKPSP</sequence>